<dbReference type="PANTHER" id="PTHR33908:SF11">
    <property type="entry name" value="MEMBRANE PROTEIN"/>
    <property type="match status" value="1"/>
</dbReference>
<dbReference type="Pfam" id="PF13231">
    <property type="entry name" value="PMT_2"/>
    <property type="match status" value="1"/>
</dbReference>
<sequence length="502" mass="56705">MDIKRIPYLLWTFTISFILITFLPRSLDDTMFMDGMAYASIARNMAIGKGSFWQPYFADSFWLPYDNDGFFHGHPPLQFGLESLLFRVLGDSTAVENIYNLLVLIASVVLIAAIWKKFFTDKDIRAQSWLPVLCWYSMLIVWYAIPNHFLDSTMAVFCLLSCYFQLKALSEDVKFGTRNLFLVLAGISIFLAVLTKGPVGLYPLAFSGIYLLFQPRKSFSTFISATAILLASFAVPLALLLTYDPARVFLSKYFNGQIVQALLQKRERASNDWTAHFYLLTQLKISILPHVAGIAALYLFTFLARIKAPLSSDSKNMVLVCLMVACSGIAPMLVSVKQYHHYLIPAVPFLALMFAGLAAGRVKVLLQFSHKISTLMIVSATVICWGVMINKIRHPAPDIMTNNIREMMHYVPKNSTLGICPSLMSNADIHTYFQRYHQLSLSVRIDTARYALSDSSCLGEFSKLDTRQIPLEGNYFLIIKNKGQRFSKKQNGFGMQDTHPLP</sequence>
<organism evidence="10 11">
    <name type="scientific">Dyadobacter helix</name>
    <dbReference type="NCBI Taxonomy" id="2822344"/>
    <lineage>
        <taxon>Bacteria</taxon>
        <taxon>Pseudomonadati</taxon>
        <taxon>Bacteroidota</taxon>
        <taxon>Cytophagia</taxon>
        <taxon>Cytophagales</taxon>
        <taxon>Spirosomataceae</taxon>
        <taxon>Dyadobacter</taxon>
    </lineage>
</organism>
<evidence type="ECO:0000256" key="6">
    <source>
        <dbReference type="ARBA" id="ARBA00022989"/>
    </source>
</evidence>
<keyword evidence="6 8" id="KW-1133">Transmembrane helix</keyword>
<comment type="caution">
    <text evidence="10">The sequence shown here is derived from an EMBL/GenBank/DDBJ whole genome shotgun (WGS) entry which is preliminary data.</text>
</comment>
<keyword evidence="3" id="KW-0328">Glycosyltransferase</keyword>
<dbReference type="GO" id="GO:0009103">
    <property type="term" value="P:lipopolysaccharide biosynthetic process"/>
    <property type="evidence" value="ECO:0007669"/>
    <property type="project" value="UniProtKB-ARBA"/>
</dbReference>
<evidence type="ECO:0000256" key="4">
    <source>
        <dbReference type="ARBA" id="ARBA00022679"/>
    </source>
</evidence>
<comment type="subcellular location">
    <subcellularLocation>
        <location evidence="1">Cell membrane</location>
        <topology evidence="1">Multi-pass membrane protein</topology>
    </subcellularLocation>
</comment>
<dbReference type="AlphaFoldDB" id="A0A916JEU9"/>
<feature type="transmembrane region" description="Helical" evidence="8">
    <location>
        <begin position="222"/>
        <end position="243"/>
    </location>
</feature>
<dbReference type="PANTHER" id="PTHR33908">
    <property type="entry name" value="MANNOSYLTRANSFERASE YKCB-RELATED"/>
    <property type="match status" value="1"/>
</dbReference>
<feature type="domain" description="Glycosyltransferase RgtA/B/C/D-like" evidence="9">
    <location>
        <begin position="74"/>
        <end position="233"/>
    </location>
</feature>
<feature type="transmembrane region" description="Helical" evidence="8">
    <location>
        <begin position="127"/>
        <end position="145"/>
    </location>
</feature>
<gene>
    <name evidence="10" type="ORF">DYBT9275_04669</name>
</gene>
<dbReference type="InterPro" id="IPR050297">
    <property type="entry name" value="LipidA_mod_glycosyltrf_83"/>
</dbReference>
<dbReference type="Proteomes" id="UP000680038">
    <property type="component" value="Unassembled WGS sequence"/>
</dbReference>
<feature type="transmembrane region" description="Helical" evidence="8">
    <location>
        <begin position="7"/>
        <end position="27"/>
    </location>
</feature>
<evidence type="ECO:0000313" key="11">
    <source>
        <dbReference type="Proteomes" id="UP000680038"/>
    </source>
</evidence>
<evidence type="ECO:0000256" key="3">
    <source>
        <dbReference type="ARBA" id="ARBA00022676"/>
    </source>
</evidence>
<dbReference type="InterPro" id="IPR038731">
    <property type="entry name" value="RgtA/B/C-like"/>
</dbReference>
<keyword evidence="4" id="KW-0808">Transferase</keyword>
<feature type="transmembrane region" description="Helical" evidence="8">
    <location>
        <begin position="180"/>
        <end position="213"/>
    </location>
</feature>
<evidence type="ECO:0000256" key="8">
    <source>
        <dbReference type="SAM" id="Phobius"/>
    </source>
</evidence>
<evidence type="ECO:0000259" key="9">
    <source>
        <dbReference type="Pfam" id="PF13231"/>
    </source>
</evidence>
<feature type="transmembrane region" description="Helical" evidence="8">
    <location>
        <begin position="372"/>
        <end position="389"/>
    </location>
</feature>
<evidence type="ECO:0000256" key="2">
    <source>
        <dbReference type="ARBA" id="ARBA00022475"/>
    </source>
</evidence>
<evidence type="ECO:0000256" key="7">
    <source>
        <dbReference type="ARBA" id="ARBA00023136"/>
    </source>
</evidence>
<feature type="transmembrane region" description="Helical" evidence="8">
    <location>
        <begin position="287"/>
        <end position="306"/>
    </location>
</feature>
<protein>
    <recommendedName>
        <fullName evidence="9">Glycosyltransferase RgtA/B/C/D-like domain-containing protein</fullName>
    </recommendedName>
</protein>
<name>A0A916JEU9_9BACT</name>
<keyword evidence="2" id="KW-1003">Cell membrane</keyword>
<feature type="transmembrane region" description="Helical" evidence="8">
    <location>
        <begin position="98"/>
        <end position="115"/>
    </location>
</feature>
<keyword evidence="11" id="KW-1185">Reference proteome</keyword>
<reference evidence="10" key="1">
    <citation type="submission" date="2021-04" db="EMBL/GenBank/DDBJ databases">
        <authorList>
            <person name="Rodrigo-Torres L."/>
            <person name="Arahal R. D."/>
            <person name="Lucena T."/>
        </authorList>
    </citation>
    <scope>NUCLEOTIDE SEQUENCE</scope>
    <source>
        <strain evidence="10">CECT 9275</strain>
    </source>
</reference>
<feature type="transmembrane region" description="Helical" evidence="8">
    <location>
        <begin position="342"/>
        <end position="360"/>
    </location>
</feature>
<dbReference type="GO" id="GO:0016763">
    <property type="term" value="F:pentosyltransferase activity"/>
    <property type="evidence" value="ECO:0007669"/>
    <property type="project" value="TreeGrafter"/>
</dbReference>
<evidence type="ECO:0000313" key="10">
    <source>
        <dbReference type="EMBL" id="CAG5010229.1"/>
    </source>
</evidence>
<dbReference type="GO" id="GO:0005886">
    <property type="term" value="C:plasma membrane"/>
    <property type="evidence" value="ECO:0007669"/>
    <property type="project" value="UniProtKB-SubCell"/>
</dbReference>
<feature type="transmembrane region" description="Helical" evidence="8">
    <location>
        <begin position="318"/>
        <end position="336"/>
    </location>
</feature>
<keyword evidence="7 8" id="KW-0472">Membrane</keyword>
<dbReference type="EMBL" id="CAJRAF010000002">
    <property type="protein sequence ID" value="CAG5010229.1"/>
    <property type="molecule type" value="Genomic_DNA"/>
</dbReference>
<dbReference type="RefSeq" id="WP_215241012.1">
    <property type="nucleotide sequence ID" value="NZ_CAJRAF010000002.1"/>
</dbReference>
<keyword evidence="5 8" id="KW-0812">Transmembrane</keyword>
<evidence type="ECO:0000256" key="1">
    <source>
        <dbReference type="ARBA" id="ARBA00004651"/>
    </source>
</evidence>
<accession>A0A916JEU9</accession>
<evidence type="ECO:0000256" key="5">
    <source>
        <dbReference type="ARBA" id="ARBA00022692"/>
    </source>
</evidence>
<proteinExistence type="predicted"/>